<sequence length="148" mass="16207">MKLRVRSTDSGFTIFEIIIVFGILGMIFALGLPIAGNFYLDYQFDGEISLTASLLRHARNLAMVNHNESGHGLYFDANNFVVFQGVSYASRVTAQDRIFPRSTGVTIAGPSELFFSALSGQTSSTTYALSVTGKSREIFVNSEGLVYE</sequence>
<reference evidence="2 3" key="1">
    <citation type="journal article" date="2016" name="Nat. Commun.">
        <title>Thousands of microbial genomes shed light on interconnected biogeochemical processes in an aquifer system.</title>
        <authorList>
            <person name="Anantharaman K."/>
            <person name="Brown C.T."/>
            <person name="Hug L.A."/>
            <person name="Sharon I."/>
            <person name="Castelle C.J."/>
            <person name="Probst A.J."/>
            <person name="Thomas B.C."/>
            <person name="Singh A."/>
            <person name="Wilkins M.J."/>
            <person name="Karaoz U."/>
            <person name="Brodie E.L."/>
            <person name="Williams K.H."/>
            <person name="Hubbard S.S."/>
            <person name="Banfield J.F."/>
        </authorList>
    </citation>
    <scope>NUCLEOTIDE SEQUENCE [LARGE SCALE GENOMIC DNA]</scope>
</reference>
<dbReference type="AlphaFoldDB" id="A0A1G1ZQ69"/>
<gene>
    <name evidence="2" type="ORF">A3I24_03805</name>
</gene>
<dbReference type="InterPro" id="IPR045584">
    <property type="entry name" value="Pilin-like"/>
</dbReference>
<dbReference type="SUPFAM" id="SSF54523">
    <property type="entry name" value="Pili subunits"/>
    <property type="match status" value="1"/>
</dbReference>
<accession>A0A1G1ZQ69</accession>
<evidence type="ECO:0000313" key="3">
    <source>
        <dbReference type="Proteomes" id="UP000177690"/>
    </source>
</evidence>
<protein>
    <recommendedName>
        <fullName evidence="4">General secretion pathway GspH domain-containing protein</fullName>
    </recommendedName>
</protein>
<dbReference type="EMBL" id="MHJL01000038">
    <property type="protein sequence ID" value="OGY66651.1"/>
    <property type="molecule type" value="Genomic_DNA"/>
</dbReference>
<keyword evidence="1" id="KW-1133">Transmembrane helix</keyword>
<name>A0A1G1ZQ69_9BACT</name>
<evidence type="ECO:0000256" key="1">
    <source>
        <dbReference type="SAM" id="Phobius"/>
    </source>
</evidence>
<comment type="caution">
    <text evidence="2">The sequence shown here is derived from an EMBL/GenBank/DDBJ whole genome shotgun (WGS) entry which is preliminary data.</text>
</comment>
<dbReference type="Proteomes" id="UP000177690">
    <property type="component" value="Unassembled WGS sequence"/>
</dbReference>
<evidence type="ECO:0000313" key="2">
    <source>
        <dbReference type="EMBL" id="OGY66651.1"/>
    </source>
</evidence>
<organism evidence="2 3">
    <name type="scientific">Candidatus Harrisonbacteria bacterium RIFCSPLOWO2_02_FULL_41_13b</name>
    <dbReference type="NCBI Taxonomy" id="1798409"/>
    <lineage>
        <taxon>Bacteria</taxon>
        <taxon>Candidatus Harrisoniibacteriota</taxon>
    </lineage>
</organism>
<evidence type="ECO:0008006" key="4">
    <source>
        <dbReference type="Google" id="ProtNLM"/>
    </source>
</evidence>
<proteinExistence type="predicted"/>
<feature type="transmembrane region" description="Helical" evidence="1">
    <location>
        <begin position="12"/>
        <end position="35"/>
    </location>
</feature>
<keyword evidence="1" id="KW-0812">Transmembrane</keyword>
<keyword evidence="1" id="KW-0472">Membrane</keyword>
<dbReference type="STRING" id="1798409.A3I24_03805"/>